<gene>
    <name evidence="4" type="ORF">METZ01_LOCUS511964</name>
</gene>
<keyword evidence="1" id="KW-0408">Iron</keyword>
<evidence type="ECO:0000256" key="2">
    <source>
        <dbReference type="ARBA" id="ARBA00023002"/>
    </source>
</evidence>
<dbReference type="PANTHER" id="PTHR30002">
    <property type="entry name" value="EPOXYQUEUOSINE REDUCTASE"/>
    <property type="match status" value="1"/>
</dbReference>
<protein>
    <recommendedName>
        <fullName evidence="3">DUF1730 domain-containing protein</fullName>
    </recommendedName>
</protein>
<keyword evidence="2" id="KW-0560">Oxidoreductase</keyword>
<reference evidence="4" key="1">
    <citation type="submission" date="2018-05" db="EMBL/GenBank/DDBJ databases">
        <authorList>
            <person name="Lanie J.A."/>
            <person name="Ng W.-L."/>
            <person name="Kazmierczak K.M."/>
            <person name="Andrzejewski T.M."/>
            <person name="Davidsen T.M."/>
            <person name="Wayne K.J."/>
            <person name="Tettelin H."/>
            <person name="Glass J.I."/>
            <person name="Rusch D."/>
            <person name="Podicherti R."/>
            <person name="Tsui H.-C.T."/>
            <person name="Winkler M.E."/>
        </authorList>
    </citation>
    <scope>NUCLEOTIDE SEQUENCE</scope>
</reference>
<organism evidence="4">
    <name type="scientific">marine metagenome</name>
    <dbReference type="NCBI Taxonomy" id="408172"/>
    <lineage>
        <taxon>unclassified sequences</taxon>
        <taxon>metagenomes</taxon>
        <taxon>ecological metagenomes</taxon>
    </lineage>
</organism>
<keyword evidence="1" id="KW-0004">4Fe-4S</keyword>
<accession>A0A383ES23</accession>
<evidence type="ECO:0000313" key="4">
    <source>
        <dbReference type="EMBL" id="SVE59110.1"/>
    </source>
</evidence>
<proteinExistence type="predicted"/>
<keyword evidence="1" id="KW-0411">Iron-sulfur</keyword>
<feature type="non-terminal residue" evidence="4">
    <location>
        <position position="130"/>
    </location>
</feature>
<dbReference type="InterPro" id="IPR013542">
    <property type="entry name" value="QueG_DUF1730"/>
</dbReference>
<dbReference type="InterPro" id="IPR004453">
    <property type="entry name" value="QueG"/>
</dbReference>
<dbReference type="GO" id="GO:0008616">
    <property type="term" value="P:tRNA queuosine(34) biosynthetic process"/>
    <property type="evidence" value="ECO:0007669"/>
    <property type="project" value="InterPro"/>
</dbReference>
<dbReference type="Pfam" id="PF08331">
    <property type="entry name" value="QueG_DUF1730"/>
    <property type="match status" value="1"/>
</dbReference>
<dbReference type="GO" id="GO:0051539">
    <property type="term" value="F:4 iron, 4 sulfur cluster binding"/>
    <property type="evidence" value="ECO:0007669"/>
    <property type="project" value="UniProtKB-KW"/>
</dbReference>
<evidence type="ECO:0000259" key="3">
    <source>
        <dbReference type="Pfam" id="PF08331"/>
    </source>
</evidence>
<dbReference type="PANTHER" id="PTHR30002:SF4">
    <property type="entry name" value="EPOXYQUEUOSINE REDUCTASE"/>
    <property type="match status" value="1"/>
</dbReference>
<keyword evidence="1" id="KW-0479">Metal-binding</keyword>
<evidence type="ECO:0000256" key="1">
    <source>
        <dbReference type="ARBA" id="ARBA00022485"/>
    </source>
</evidence>
<dbReference type="EMBL" id="UINC01227984">
    <property type="protein sequence ID" value="SVE59110.1"/>
    <property type="molecule type" value="Genomic_DNA"/>
</dbReference>
<name>A0A383ES23_9ZZZZ</name>
<feature type="domain" description="DUF1730" evidence="3">
    <location>
        <begin position="59"/>
        <end position="121"/>
    </location>
</feature>
<dbReference type="GO" id="GO:0052693">
    <property type="term" value="F:epoxyqueuosine reductase activity"/>
    <property type="evidence" value="ECO:0007669"/>
    <property type="project" value="TreeGrafter"/>
</dbReference>
<dbReference type="AlphaFoldDB" id="A0A383ES23"/>
<sequence>MSTIELKQFILETAKNLGFSKIGISPAESDSLVNNKLISWLDNNFHATMHWMETRSTERSNIHNYYPEAKLVISLALNYFTGNVSNQKDVGKISNYAWGDDYHDLIKPRIYQLLNKIKSINPSINGIVCI</sequence>